<dbReference type="SMART" id="SM00829">
    <property type="entry name" value="PKS_ER"/>
    <property type="match status" value="1"/>
</dbReference>
<gene>
    <name evidence="7" type="ORF">E0H92_27680</name>
</gene>
<keyword evidence="4" id="KW-0560">Oxidoreductase</keyword>
<accession>A0A4R0ITH7</accession>
<dbReference type="PROSITE" id="PS00059">
    <property type="entry name" value="ADH_ZINC"/>
    <property type="match status" value="1"/>
</dbReference>
<dbReference type="Gene3D" id="3.40.50.720">
    <property type="entry name" value="NAD(P)-binding Rossmann-like Domain"/>
    <property type="match status" value="1"/>
</dbReference>
<evidence type="ECO:0000313" key="7">
    <source>
        <dbReference type="EMBL" id="TCC36417.1"/>
    </source>
</evidence>
<evidence type="ECO:0000256" key="2">
    <source>
        <dbReference type="ARBA" id="ARBA00022723"/>
    </source>
</evidence>
<evidence type="ECO:0000256" key="5">
    <source>
        <dbReference type="RuleBase" id="RU361277"/>
    </source>
</evidence>
<reference evidence="7 8" key="1">
    <citation type="submission" date="2019-02" db="EMBL/GenBank/DDBJ databases">
        <title>Kribbella capetownensis sp. nov. and Kribbella speibonae sp. nov., isolated from soil.</title>
        <authorList>
            <person name="Curtis S.M."/>
            <person name="Norton I."/>
            <person name="Everest G.J."/>
            <person name="Meyers P.R."/>
        </authorList>
    </citation>
    <scope>NUCLEOTIDE SEQUENCE [LARGE SCALE GENOMIC DNA]</scope>
    <source>
        <strain evidence="7 8">YM55</strain>
    </source>
</reference>
<dbReference type="InterPro" id="IPR013149">
    <property type="entry name" value="ADH-like_C"/>
</dbReference>
<keyword evidence="3 5" id="KW-0862">Zinc</keyword>
<keyword evidence="2 5" id="KW-0479">Metal-binding</keyword>
<evidence type="ECO:0000256" key="1">
    <source>
        <dbReference type="ARBA" id="ARBA00001947"/>
    </source>
</evidence>
<comment type="cofactor">
    <cofactor evidence="1 5">
        <name>Zn(2+)</name>
        <dbReference type="ChEBI" id="CHEBI:29105"/>
    </cofactor>
</comment>
<evidence type="ECO:0000313" key="8">
    <source>
        <dbReference type="Proteomes" id="UP000294225"/>
    </source>
</evidence>
<evidence type="ECO:0000256" key="3">
    <source>
        <dbReference type="ARBA" id="ARBA00022833"/>
    </source>
</evidence>
<evidence type="ECO:0000259" key="6">
    <source>
        <dbReference type="SMART" id="SM00829"/>
    </source>
</evidence>
<dbReference type="InterPro" id="IPR011032">
    <property type="entry name" value="GroES-like_sf"/>
</dbReference>
<dbReference type="InterPro" id="IPR036291">
    <property type="entry name" value="NAD(P)-bd_dom_sf"/>
</dbReference>
<dbReference type="SUPFAM" id="SSF51735">
    <property type="entry name" value="NAD(P)-binding Rossmann-fold domains"/>
    <property type="match status" value="1"/>
</dbReference>
<dbReference type="PANTHER" id="PTHR43401">
    <property type="entry name" value="L-THREONINE 3-DEHYDROGENASE"/>
    <property type="match status" value="1"/>
</dbReference>
<protein>
    <submittedName>
        <fullName evidence="7">Alcohol dehydrogenase</fullName>
    </submittedName>
</protein>
<dbReference type="AlphaFoldDB" id="A0A4R0ITH7"/>
<dbReference type="InterPro" id="IPR013154">
    <property type="entry name" value="ADH-like_N"/>
</dbReference>
<dbReference type="Pfam" id="PF08240">
    <property type="entry name" value="ADH_N"/>
    <property type="match status" value="1"/>
</dbReference>
<name>A0A4R0ITH7_9ACTN</name>
<dbReference type="Proteomes" id="UP000294225">
    <property type="component" value="Unassembled WGS sequence"/>
</dbReference>
<evidence type="ECO:0000256" key="4">
    <source>
        <dbReference type="ARBA" id="ARBA00023002"/>
    </source>
</evidence>
<feature type="domain" description="Enoyl reductase (ER)" evidence="6">
    <location>
        <begin position="36"/>
        <end position="361"/>
    </location>
</feature>
<comment type="caution">
    <text evidence="7">The sequence shown here is derived from an EMBL/GenBank/DDBJ whole genome shotgun (WGS) entry which is preliminary data.</text>
</comment>
<comment type="similarity">
    <text evidence="5">Belongs to the zinc-containing alcohol dehydrogenase family.</text>
</comment>
<dbReference type="GO" id="GO:0008270">
    <property type="term" value="F:zinc ion binding"/>
    <property type="evidence" value="ECO:0007669"/>
    <property type="project" value="InterPro"/>
</dbReference>
<dbReference type="GO" id="GO:0016491">
    <property type="term" value="F:oxidoreductase activity"/>
    <property type="evidence" value="ECO:0007669"/>
    <property type="project" value="UniProtKB-KW"/>
</dbReference>
<dbReference type="EMBL" id="SJKC01000003">
    <property type="protein sequence ID" value="TCC36417.1"/>
    <property type="molecule type" value="Genomic_DNA"/>
</dbReference>
<dbReference type="PANTHER" id="PTHR43401:SF2">
    <property type="entry name" value="L-THREONINE 3-DEHYDROGENASE"/>
    <property type="match status" value="1"/>
</dbReference>
<organism evidence="7 8">
    <name type="scientific">Kribbella speibonae</name>
    <dbReference type="NCBI Taxonomy" id="1572660"/>
    <lineage>
        <taxon>Bacteria</taxon>
        <taxon>Bacillati</taxon>
        <taxon>Actinomycetota</taxon>
        <taxon>Actinomycetes</taxon>
        <taxon>Propionibacteriales</taxon>
        <taxon>Kribbellaceae</taxon>
        <taxon>Kribbella</taxon>
    </lineage>
</organism>
<dbReference type="Gene3D" id="3.90.180.10">
    <property type="entry name" value="Medium-chain alcohol dehydrogenases, catalytic domain"/>
    <property type="match status" value="1"/>
</dbReference>
<dbReference type="InterPro" id="IPR050129">
    <property type="entry name" value="Zn_alcohol_dh"/>
</dbReference>
<dbReference type="SUPFAM" id="SSF50129">
    <property type="entry name" value="GroES-like"/>
    <property type="match status" value="1"/>
</dbReference>
<dbReference type="InterPro" id="IPR002328">
    <property type="entry name" value="ADH_Zn_CS"/>
</dbReference>
<dbReference type="Pfam" id="PF00107">
    <property type="entry name" value="ADH_zinc_N"/>
    <property type="match status" value="1"/>
</dbReference>
<dbReference type="InterPro" id="IPR020843">
    <property type="entry name" value="ER"/>
</dbReference>
<proteinExistence type="inferred from homology"/>
<sequence length="369" mass="38786">MTCASAPPGPVRRYIFRRSASRKARSMTMRALEVVADRHSFAVAEQPVPDPGPGQLRVKVEYCGICGSDLHMLAEFPTSGATFGHEFVGIIDALGPGVDQFSTGERVTAVPALGCGHCVWCVSGEPSHCAQFSVIGAPSGGAFAEYVIVQALFTVRVPEGVSPRAAAVTEPLAVGLRAVEASNLVPGDDVVVFGAGPIGIAIAIWLRQQGVGRILVSDPVASRRRLALEFGATAVVDPLNETLAASAQALFGGLPSVVIEAAGRPGMLASAIDLVAPHGRIVLAGMHSADEVFQRIPAMIKEPVVQFPQFSTVAGFQHTLRILARGDFDAEKLVTHVVDFGSAGEFAHRLLQPNDFGKVLVDPSKKEAK</sequence>